<accession>F4QHA8</accession>
<evidence type="ECO:0000256" key="4">
    <source>
        <dbReference type="ARBA" id="ARBA00023014"/>
    </source>
</evidence>
<dbReference type="AlphaFoldDB" id="F4QHA8"/>
<name>F4QHA8_9CAUL</name>
<feature type="domain" description="4Fe-4S ferredoxin-type" evidence="5">
    <location>
        <begin position="12"/>
        <end position="41"/>
    </location>
</feature>
<evidence type="ECO:0000256" key="2">
    <source>
        <dbReference type="ARBA" id="ARBA00022723"/>
    </source>
</evidence>
<dbReference type="InterPro" id="IPR017896">
    <property type="entry name" value="4Fe4S_Fe-S-bd"/>
</dbReference>
<evidence type="ECO:0000259" key="5">
    <source>
        <dbReference type="PROSITE" id="PS51379"/>
    </source>
</evidence>
<keyword evidence="1" id="KW-0004">4Fe-4S</keyword>
<keyword evidence="7" id="KW-1185">Reference proteome</keyword>
<proteinExistence type="predicted"/>
<reference evidence="7" key="1">
    <citation type="submission" date="2011-03" db="EMBL/GenBank/DDBJ databases">
        <title>Draft genome sequence of Brevundimonas diminuta.</title>
        <authorList>
            <person name="Brown P.J.B."/>
            <person name="Buechlein A."/>
            <person name="Hemmerich C."/>
            <person name="Brun Y.V."/>
        </authorList>
    </citation>
    <scope>NUCLEOTIDE SEQUENCE [LARGE SCALE GENOMIC DNA]</scope>
    <source>
        <strain evidence="7">C19</strain>
    </source>
</reference>
<dbReference type="GO" id="GO:0051539">
    <property type="term" value="F:4 iron, 4 sulfur cluster binding"/>
    <property type="evidence" value="ECO:0007669"/>
    <property type="project" value="UniProtKB-KW"/>
</dbReference>
<dbReference type="PROSITE" id="PS51379">
    <property type="entry name" value="4FE4S_FER_2"/>
    <property type="match status" value="2"/>
</dbReference>
<evidence type="ECO:0000313" key="6">
    <source>
        <dbReference type="EMBL" id="EGF92645.1"/>
    </source>
</evidence>
<gene>
    <name evidence="6" type="ORF">ABI_10820</name>
</gene>
<organism evidence="6 7">
    <name type="scientific">Asticcacaulis biprosthecium C19</name>
    <dbReference type="NCBI Taxonomy" id="715226"/>
    <lineage>
        <taxon>Bacteria</taxon>
        <taxon>Pseudomonadati</taxon>
        <taxon>Pseudomonadota</taxon>
        <taxon>Alphaproteobacteria</taxon>
        <taxon>Caulobacterales</taxon>
        <taxon>Caulobacteraceae</taxon>
        <taxon>Asticcacaulis</taxon>
    </lineage>
</organism>
<dbReference type="EMBL" id="GL883077">
    <property type="protein sequence ID" value="EGF92645.1"/>
    <property type="molecule type" value="Genomic_DNA"/>
</dbReference>
<dbReference type="PANTHER" id="PTHR43687">
    <property type="entry name" value="ADENYLYLSULFATE REDUCTASE, BETA SUBUNIT"/>
    <property type="match status" value="1"/>
</dbReference>
<keyword evidence="2" id="KW-0479">Metal-binding</keyword>
<evidence type="ECO:0000256" key="1">
    <source>
        <dbReference type="ARBA" id="ARBA00022485"/>
    </source>
</evidence>
<dbReference type="Pfam" id="PF13237">
    <property type="entry name" value="Fer4_10"/>
    <property type="match status" value="1"/>
</dbReference>
<dbReference type="PANTHER" id="PTHR43687:SF1">
    <property type="entry name" value="FERREDOXIN III"/>
    <property type="match status" value="1"/>
</dbReference>
<evidence type="ECO:0000256" key="3">
    <source>
        <dbReference type="ARBA" id="ARBA00023004"/>
    </source>
</evidence>
<protein>
    <submittedName>
        <fullName evidence="6">Ferredoxin-1</fullName>
    </submittedName>
</protein>
<dbReference type="InterPro" id="IPR050572">
    <property type="entry name" value="Fe-S_Ferredoxin"/>
</dbReference>
<feature type="domain" description="4Fe-4S ferredoxin-type" evidence="5">
    <location>
        <begin position="64"/>
        <end position="93"/>
    </location>
</feature>
<dbReference type="Gene3D" id="3.30.70.20">
    <property type="match status" value="1"/>
</dbReference>
<dbReference type="PROSITE" id="PS00198">
    <property type="entry name" value="4FE4S_FER_1"/>
    <property type="match status" value="1"/>
</dbReference>
<keyword evidence="4" id="KW-0411">Iron-sulfur</keyword>
<dbReference type="GO" id="GO:0046872">
    <property type="term" value="F:metal ion binding"/>
    <property type="evidence" value="ECO:0007669"/>
    <property type="project" value="UniProtKB-KW"/>
</dbReference>
<dbReference type="Proteomes" id="UP000006512">
    <property type="component" value="Unassembled WGS sequence"/>
</dbReference>
<dbReference type="InterPro" id="IPR017900">
    <property type="entry name" value="4Fe4S_Fe_S_CS"/>
</dbReference>
<keyword evidence="3" id="KW-0408">Iron</keyword>
<dbReference type="HOGENOM" id="CLU_139698_5_2_5"/>
<sequence>MMSTCTQAPGVITPVIDRNRCDGKADCVDVCPYNVFELGILPPEQRAGLKLMAQVKGTLNGWKQSFTVHAEACQACGLCVATCPEKAIRLTRA</sequence>
<dbReference type="OrthoDB" id="9804603at2"/>
<evidence type="ECO:0000313" key="7">
    <source>
        <dbReference type="Proteomes" id="UP000006512"/>
    </source>
</evidence>
<dbReference type="STRING" id="715226.ABI_10820"/>
<dbReference type="SUPFAM" id="SSF54862">
    <property type="entry name" value="4Fe-4S ferredoxins"/>
    <property type="match status" value="1"/>
</dbReference>
<dbReference type="eggNOG" id="COG1146">
    <property type="taxonomic scope" value="Bacteria"/>
</dbReference>
<dbReference type="RefSeq" id="WP_006271825.1">
    <property type="nucleotide sequence ID" value="NZ_GL883077.1"/>
</dbReference>